<evidence type="ECO:0000256" key="1">
    <source>
        <dbReference type="ARBA" id="ARBA00022630"/>
    </source>
</evidence>
<comment type="similarity">
    <text evidence="6">Belongs to the azoreductase type 1 family.</text>
</comment>
<gene>
    <name evidence="6" type="primary">azoR</name>
    <name evidence="8" type="ORF">RZ517_17255</name>
</gene>
<dbReference type="RefSeq" id="WP_338549346.1">
    <property type="nucleotide sequence ID" value="NZ_CP146069.1"/>
</dbReference>
<dbReference type="Gene3D" id="3.40.50.360">
    <property type="match status" value="1"/>
</dbReference>
<dbReference type="PANTHER" id="PTHR43741">
    <property type="entry name" value="FMN-DEPENDENT NADH-AZOREDUCTASE 1"/>
    <property type="match status" value="1"/>
</dbReference>
<sequence length="196" mass="20878">MTHTILHIDASARTEDSVTRDLSARLVAQNPEAKVIIRDLAAAPLPQITEDWVNANFTPVDARTEVQKATLELSNNLVDELQAADTLIIGLPIYNFGVPAAMKAWIDLIARAGLTFRYTENGPKGLLEGKRAIVAVASGGTKTGSEIDFATPYIRHVLGFVGITDVAIVAADQMSVDAEASLARVEAEIEALADAA</sequence>
<dbReference type="InterPro" id="IPR003680">
    <property type="entry name" value="Flavodoxin_fold"/>
</dbReference>
<keyword evidence="1 6" id="KW-0285">Flavoprotein</keyword>
<evidence type="ECO:0000256" key="3">
    <source>
        <dbReference type="ARBA" id="ARBA00023002"/>
    </source>
</evidence>
<name>A0ABZ2HI13_9RHOB</name>
<comment type="catalytic activity">
    <reaction evidence="6">
        <text>2 a quinone + NADH + H(+) = 2 a 1,4-benzosemiquinone + NAD(+)</text>
        <dbReference type="Rhea" id="RHEA:65952"/>
        <dbReference type="ChEBI" id="CHEBI:15378"/>
        <dbReference type="ChEBI" id="CHEBI:57540"/>
        <dbReference type="ChEBI" id="CHEBI:57945"/>
        <dbReference type="ChEBI" id="CHEBI:132124"/>
        <dbReference type="ChEBI" id="CHEBI:134225"/>
    </reaction>
</comment>
<feature type="binding site" evidence="6">
    <location>
        <position position="11"/>
    </location>
    <ligand>
        <name>FMN</name>
        <dbReference type="ChEBI" id="CHEBI:58210"/>
    </ligand>
</feature>
<comment type="function">
    <text evidence="6">Quinone reductase that provides resistance to thiol-specific stress caused by electrophilic quinones.</text>
</comment>
<evidence type="ECO:0000313" key="9">
    <source>
        <dbReference type="Proteomes" id="UP001364156"/>
    </source>
</evidence>
<dbReference type="EMBL" id="CP146069">
    <property type="protein sequence ID" value="WWR46489.1"/>
    <property type="molecule type" value="Genomic_DNA"/>
</dbReference>
<dbReference type="HAMAP" id="MF_01216">
    <property type="entry name" value="Azoreductase_type1"/>
    <property type="match status" value="1"/>
</dbReference>
<keyword evidence="9" id="KW-1185">Reference proteome</keyword>
<comment type="catalytic activity">
    <reaction evidence="5">
        <text>N,N-dimethyl-1,4-phenylenediamine + anthranilate + 2 NAD(+) = 2-(4-dimethylaminophenyl)diazenylbenzoate + 2 NADH + 2 H(+)</text>
        <dbReference type="Rhea" id="RHEA:55872"/>
        <dbReference type="ChEBI" id="CHEBI:15378"/>
        <dbReference type="ChEBI" id="CHEBI:15783"/>
        <dbReference type="ChEBI" id="CHEBI:16567"/>
        <dbReference type="ChEBI" id="CHEBI:57540"/>
        <dbReference type="ChEBI" id="CHEBI:57945"/>
        <dbReference type="ChEBI" id="CHEBI:71579"/>
        <dbReference type="EC" id="1.7.1.17"/>
    </reaction>
    <physiologicalReaction direction="right-to-left" evidence="5">
        <dbReference type="Rhea" id="RHEA:55874"/>
    </physiologicalReaction>
</comment>
<keyword evidence="3 6" id="KW-0560">Oxidoreductase</keyword>
<dbReference type="PANTHER" id="PTHR43741:SF2">
    <property type="entry name" value="FMN-DEPENDENT NADH:QUINONE OXIDOREDUCTASE"/>
    <property type="match status" value="1"/>
</dbReference>
<dbReference type="Proteomes" id="UP001364156">
    <property type="component" value="Chromosome"/>
</dbReference>
<evidence type="ECO:0000256" key="5">
    <source>
        <dbReference type="ARBA" id="ARBA00048542"/>
    </source>
</evidence>
<dbReference type="InterPro" id="IPR050104">
    <property type="entry name" value="FMN-dep_NADH:Q_OxRdtase_AzoR1"/>
</dbReference>
<reference evidence="8 9" key="1">
    <citation type="submission" date="2023-10" db="EMBL/GenBank/DDBJ databases">
        <title>Roseovarius strain S88 nov., isolated from a marine algae.</title>
        <authorList>
            <person name="Lee M.W."/>
            <person name="Lee J.K."/>
            <person name="Kim J.M."/>
            <person name="Choi D.G."/>
            <person name="Baek J.H."/>
            <person name="Bayburt H."/>
            <person name="Jung J.J."/>
            <person name="Han D.M."/>
            <person name="Jeon C.O."/>
        </authorList>
    </citation>
    <scope>NUCLEOTIDE SEQUENCE [LARGE SCALE GENOMIC DNA]</scope>
    <source>
        <strain evidence="8 9">S88</strain>
    </source>
</reference>
<evidence type="ECO:0000256" key="6">
    <source>
        <dbReference type="HAMAP-Rule" id="MF_01216"/>
    </source>
</evidence>
<comment type="function">
    <text evidence="6">Also exhibits azoreductase activity. Catalyzes the reductive cleavage of the azo bond in aromatic azo compounds to the corresponding amines.</text>
</comment>
<comment type="caution">
    <text evidence="6">Lacks conserved residue(s) required for the propagation of feature annotation.</text>
</comment>
<comment type="cofactor">
    <cofactor evidence="6">
        <name>FMN</name>
        <dbReference type="ChEBI" id="CHEBI:58210"/>
    </cofactor>
    <text evidence="6">Binds 1 FMN per subunit.</text>
</comment>
<protein>
    <recommendedName>
        <fullName evidence="6">FMN dependent NADH:quinone oxidoreductase</fullName>
        <ecNumber evidence="6">1.6.5.-</ecNumber>
    </recommendedName>
    <alternativeName>
        <fullName evidence="6">Azo-dye reductase</fullName>
    </alternativeName>
    <alternativeName>
        <fullName evidence="6">FMN-dependent NADH-azo compound oxidoreductase</fullName>
    </alternativeName>
    <alternativeName>
        <fullName evidence="6">FMN-dependent NADH-azoreductase</fullName>
        <ecNumber evidence="6">1.7.1.17</ecNumber>
    </alternativeName>
</protein>
<dbReference type="SUPFAM" id="SSF52218">
    <property type="entry name" value="Flavoproteins"/>
    <property type="match status" value="1"/>
</dbReference>
<dbReference type="InterPro" id="IPR023048">
    <property type="entry name" value="NADH:quinone_OxRdtase_FMN_depd"/>
</dbReference>
<dbReference type="EC" id="1.6.5.-" evidence="6"/>
<evidence type="ECO:0000313" key="8">
    <source>
        <dbReference type="EMBL" id="WWR46489.1"/>
    </source>
</evidence>
<evidence type="ECO:0000256" key="4">
    <source>
        <dbReference type="ARBA" id="ARBA00023027"/>
    </source>
</evidence>
<dbReference type="EC" id="1.7.1.17" evidence="6"/>
<dbReference type="InterPro" id="IPR029039">
    <property type="entry name" value="Flavoprotein-like_sf"/>
</dbReference>
<evidence type="ECO:0000259" key="7">
    <source>
        <dbReference type="Pfam" id="PF02525"/>
    </source>
</evidence>
<comment type="subunit">
    <text evidence="6">Homodimer.</text>
</comment>
<organism evidence="8 9">
    <name type="scientific">Roseovarius phycicola</name>
    <dbReference type="NCBI Taxonomy" id="3080976"/>
    <lineage>
        <taxon>Bacteria</taxon>
        <taxon>Pseudomonadati</taxon>
        <taxon>Pseudomonadota</taxon>
        <taxon>Alphaproteobacteria</taxon>
        <taxon>Rhodobacterales</taxon>
        <taxon>Roseobacteraceae</taxon>
        <taxon>Roseovarius</taxon>
    </lineage>
</organism>
<evidence type="ECO:0000256" key="2">
    <source>
        <dbReference type="ARBA" id="ARBA00022643"/>
    </source>
</evidence>
<proteinExistence type="inferred from homology"/>
<feature type="domain" description="Flavodoxin-like fold" evidence="7">
    <location>
        <begin position="4"/>
        <end position="191"/>
    </location>
</feature>
<dbReference type="Pfam" id="PF02525">
    <property type="entry name" value="Flavodoxin_2"/>
    <property type="match status" value="1"/>
</dbReference>
<accession>A0ABZ2HI13</accession>
<keyword evidence="4 6" id="KW-0520">NAD</keyword>
<keyword evidence="2 6" id="KW-0288">FMN</keyword>